<feature type="transmembrane region" description="Helical" evidence="8">
    <location>
        <begin position="364"/>
        <end position="390"/>
    </location>
</feature>
<dbReference type="PROSITE" id="PS50850">
    <property type="entry name" value="MFS"/>
    <property type="match status" value="1"/>
</dbReference>
<organism evidence="10 11">
    <name type="scientific">Leucobacter komagatae</name>
    <dbReference type="NCBI Taxonomy" id="55969"/>
    <lineage>
        <taxon>Bacteria</taxon>
        <taxon>Bacillati</taxon>
        <taxon>Actinomycetota</taxon>
        <taxon>Actinomycetes</taxon>
        <taxon>Micrococcales</taxon>
        <taxon>Microbacteriaceae</taxon>
        <taxon>Leucobacter</taxon>
    </lineage>
</organism>
<keyword evidence="6 8" id="KW-0472">Membrane</keyword>
<evidence type="ECO:0000256" key="6">
    <source>
        <dbReference type="ARBA" id="ARBA00023136"/>
    </source>
</evidence>
<keyword evidence="2" id="KW-0813">Transport</keyword>
<dbReference type="InterPro" id="IPR036259">
    <property type="entry name" value="MFS_trans_sf"/>
</dbReference>
<keyword evidence="11" id="KW-1185">Reference proteome</keyword>
<keyword evidence="5 8" id="KW-1133">Transmembrane helix</keyword>
<feature type="transmembrane region" description="Helical" evidence="8">
    <location>
        <begin position="192"/>
        <end position="214"/>
    </location>
</feature>
<feature type="transmembrane region" description="Helical" evidence="8">
    <location>
        <begin position="430"/>
        <end position="449"/>
    </location>
</feature>
<dbReference type="Pfam" id="PF07690">
    <property type="entry name" value="MFS_1"/>
    <property type="match status" value="1"/>
</dbReference>
<feature type="transmembrane region" description="Helical" evidence="8">
    <location>
        <begin position="67"/>
        <end position="89"/>
    </location>
</feature>
<feature type="region of interest" description="Disordered" evidence="7">
    <location>
        <begin position="1"/>
        <end position="33"/>
    </location>
</feature>
<proteinExistence type="predicted"/>
<dbReference type="SUPFAM" id="SSF103473">
    <property type="entry name" value="MFS general substrate transporter"/>
    <property type="match status" value="1"/>
</dbReference>
<dbReference type="Proteomes" id="UP000319094">
    <property type="component" value="Unassembled WGS sequence"/>
</dbReference>
<feature type="transmembrane region" description="Helical" evidence="8">
    <location>
        <begin position="130"/>
        <end position="154"/>
    </location>
</feature>
<comment type="subcellular location">
    <subcellularLocation>
        <location evidence="1">Cell membrane</location>
        <topology evidence="1">Multi-pass membrane protein</topology>
    </subcellularLocation>
</comment>
<protein>
    <submittedName>
        <fullName evidence="10">Putative MFS family arabinose efflux permease</fullName>
    </submittedName>
</protein>
<feature type="transmembrane region" description="Helical" evidence="8">
    <location>
        <begin position="95"/>
        <end position="118"/>
    </location>
</feature>
<keyword evidence="3" id="KW-1003">Cell membrane</keyword>
<evidence type="ECO:0000259" key="9">
    <source>
        <dbReference type="PROSITE" id="PS50850"/>
    </source>
</evidence>
<dbReference type="InterPro" id="IPR011701">
    <property type="entry name" value="MFS"/>
</dbReference>
<dbReference type="GO" id="GO:0005886">
    <property type="term" value="C:plasma membrane"/>
    <property type="evidence" value="ECO:0007669"/>
    <property type="project" value="UniProtKB-SubCell"/>
</dbReference>
<feature type="transmembrane region" description="Helical" evidence="8">
    <location>
        <begin position="339"/>
        <end position="358"/>
    </location>
</feature>
<gene>
    <name evidence="10" type="ORF">FB468_2756</name>
</gene>
<feature type="transmembrane region" description="Helical" evidence="8">
    <location>
        <begin position="160"/>
        <end position="180"/>
    </location>
</feature>
<feature type="transmembrane region" description="Helical" evidence="8">
    <location>
        <begin position="402"/>
        <end position="424"/>
    </location>
</feature>
<comment type="caution">
    <text evidence="10">The sequence shown here is derived from an EMBL/GenBank/DDBJ whole genome shotgun (WGS) entry which is preliminary data.</text>
</comment>
<dbReference type="GO" id="GO:0022857">
    <property type="term" value="F:transmembrane transporter activity"/>
    <property type="evidence" value="ECO:0007669"/>
    <property type="project" value="InterPro"/>
</dbReference>
<evidence type="ECO:0000256" key="8">
    <source>
        <dbReference type="SAM" id="Phobius"/>
    </source>
</evidence>
<dbReference type="PANTHER" id="PTHR23517">
    <property type="entry name" value="RESISTANCE PROTEIN MDTM, PUTATIVE-RELATED-RELATED"/>
    <property type="match status" value="1"/>
</dbReference>
<accession>A0A542Y9C2</accession>
<dbReference type="EMBL" id="VFON01000001">
    <property type="protein sequence ID" value="TQL44689.1"/>
    <property type="molecule type" value="Genomic_DNA"/>
</dbReference>
<dbReference type="Gene3D" id="1.20.1250.20">
    <property type="entry name" value="MFS general substrate transporter like domains"/>
    <property type="match status" value="1"/>
</dbReference>
<sequence length="455" mass="45613">MGLNTPRGSANQPLPAPLHATPGTRSTARNHHPGCQYESTTLSTTHALAHPSSAPVSLRRPRLRATLTIVSLFGLLTAANLPTALYPLIGGKLDIDAFGVTIAFSSYVLSLLVGLVLFRPISARANRRTVIIAALLATSAATLGLALAPTLAWFCLARAVQGLAIAAATGTGSSALRVLLPGRPTLSGRLTLLATSGGVAAGPILGGVLSLVGSPTRTPFFVWAGLLLALVPLIMLAAPRNECRPAGMAAGATPAPRTMTTDTGTVIAVASAAPAIRTAAIVGFVSFAFLGFCLSLAPEHFADLFNATSRPMLGLLASLVLLASSGAQLFAVRGRWAAPIGLTAFAAGTLLLGVATAAASPSLTVAACLIAGAGQGIAFQQVFGAAVASVPVERHAATVNTIYAVTYLGSTLPVLGLGVAASAFGLTPAVLAFTGAIALACAGLAVAAFRGARQG</sequence>
<reference evidence="10 11" key="1">
    <citation type="submission" date="2019-06" db="EMBL/GenBank/DDBJ databases">
        <title>Sequencing the genomes of 1000 actinobacteria strains.</title>
        <authorList>
            <person name="Klenk H.-P."/>
        </authorList>
    </citation>
    <scope>NUCLEOTIDE SEQUENCE [LARGE SCALE GENOMIC DNA]</scope>
    <source>
        <strain evidence="10 11">DSM 8803</strain>
    </source>
</reference>
<dbReference type="InterPro" id="IPR050171">
    <property type="entry name" value="MFS_Transporters"/>
</dbReference>
<evidence type="ECO:0000256" key="4">
    <source>
        <dbReference type="ARBA" id="ARBA00022692"/>
    </source>
</evidence>
<keyword evidence="4 8" id="KW-0812">Transmembrane</keyword>
<evidence type="ECO:0000313" key="11">
    <source>
        <dbReference type="Proteomes" id="UP000319094"/>
    </source>
</evidence>
<dbReference type="InterPro" id="IPR020846">
    <property type="entry name" value="MFS_dom"/>
</dbReference>
<dbReference type="STRING" id="55969.SD72_06840"/>
<feature type="transmembrane region" description="Helical" evidence="8">
    <location>
        <begin position="279"/>
        <end position="297"/>
    </location>
</feature>
<dbReference type="PANTHER" id="PTHR23517:SF13">
    <property type="entry name" value="MAJOR FACILITATOR SUPERFAMILY MFS_1"/>
    <property type="match status" value="1"/>
</dbReference>
<evidence type="ECO:0000256" key="2">
    <source>
        <dbReference type="ARBA" id="ARBA00022448"/>
    </source>
</evidence>
<evidence type="ECO:0000256" key="7">
    <source>
        <dbReference type="SAM" id="MobiDB-lite"/>
    </source>
</evidence>
<name>A0A542Y9C2_9MICO</name>
<feature type="transmembrane region" description="Helical" evidence="8">
    <location>
        <begin position="312"/>
        <end position="332"/>
    </location>
</feature>
<evidence type="ECO:0000256" key="3">
    <source>
        <dbReference type="ARBA" id="ARBA00022475"/>
    </source>
</evidence>
<evidence type="ECO:0000313" key="10">
    <source>
        <dbReference type="EMBL" id="TQL44689.1"/>
    </source>
</evidence>
<feature type="domain" description="Major facilitator superfamily (MFS) profile" evidence="9">
    <location>
        <begin position="63"/>
        <end position="453"/>
    </location>
</feature>
<feature type="compositionally biased region" description="Polar residues" evidence="7">
    <location>
        <begin position="1"/>
        <end position="12"/>
    </location>
</feature>
<evidence type="ECO:0000256" key="1">
    <source>
        <dbReference type="ARBA" id="ARBA00004651"/>
    </source>
</evidence>
<feature type="transmembrane region" description="Helical" evidence="8">
    <location>
        <begin position="220"/>
        <end position="238"/>
    </location>
</feature>
<evidence type="ECO:0000256" key="5">
    <source>
        <dbReference type="ARBA" id="ARBA00022989"/>
    </source>
</evidence>
<dbReference type="AlphaFoldDB" id="A0A542Y9C2"/>